<evidence type="ECO:0000313" key="7">
    <source>
        <dbReference type="EMBL" id="CUS41246.1"/>
    </source>
</evidence>
<gene>
    <name evidence="7" type="ORF">MGWOODY_Tha1472</name>
</gene>
<evidence type="ECO:0000256" key="1">
    <source>
        <dbReference type="ARBA" id="ARBA00022491"/>
    </source>
</evidence>
<dbReference type="InterPro" id="IPR009061">
    <property type="entry name" value="DNA-bd_dom_put_sf"/>
</dbReference>
<dbReference type="AlphaFoldDB" id="A0A161K4E2"/>
<dbReference type="Pfam" id="PF13411">
    <property type="entry name" value="MerR_1"/>
    <property type="match status" value="1"/>
</dbReference>
<evidence type="ECO:0000256" key="4">
    <source>
        <dbReference type="ARBA" id="ARBA00023163"/>
    </source>
</evidence>
<dbReference type="PANTHER" id="PTHR30204">
    <property type="entry name" value="REDOX-CYCLING DRUG-SENSING TRANSCRIPTIONAL ACTIVATOR SOXR"/>
    <property type="match status" value="1"/>
</dbReference>
<dbReference type="InterPro" id="IPR047057">
    <property type="entry name" value="MerR_fam"/>
</dbReference>
<keyword evidence="1" id="KW-0678">Repressor</keyword>
<keyword evidence="5" id="KW-0175">Coiled coil</keyword>
<dbReference type="PANTHER" id="PTHR30204:SF69">
    <property type="entry name" value="MERR-FAMILY TRANSCRIPTIONAL REGULATOR"/>
    <property type="match status" value="1"/>
</dbReference>
<feature type="domain" description="HTH merR-type" evidence="6">
    <location>
        <begin position="4"/>
        <end position="72"/>
    </location>
</feature>
<dbReference type="Gene3D" id="1.10.1660.10">
    <property type="match status" value="1"/>
</dbReference>
<dbReference type="GO" id="GO:0003700">
    <property type="term" value="F:DNA-binding transcription factor activity"/>
    <property type="evidence" value="ECO:0007669"/>
    <property type="project" value="InterPro"/>
</dbReference>
<dbReference type="SMART" id="SM00422">
    <property type="entry name" value="HTH_MERR"/>
    <property type="match status" value="1"/>
</dbReference>
<dbReference type="PRINTS" id="PR00040">
    <property type="entry name" value="HTHMERR"/>
</dbReference>
<proteinExistence type="predicted"/>
<keyword evidence="4" id="KW-0804">Transcription</keyword>
<protein>
    <submittedName>
        <fullName evidence="7">Transcriptional regulator, MerR family</fullName>
    </submittedName>
</protein>
<evidence type="ECO:0000259" key="6">
    <source>
        <dbReference type="PROSITE" id="PS50937"/>
    </source>
</evidence>
<evidence type="ECO:0000256" key="2">
    <source>
        <dbReference type="ARBA" id="ARBA00023015"/>
    </source>
</evidence>
<keyword evidence="2" id="KW-0805">Transcription regulation</keyword>
<dbReference type="EMBL" id="CZQC01000037">
    <property type="protein sequence ID" value="CUS41246.1"/>
    <property type="molecule type" value="Genomic_DNA"/>
</dbReference>
<dbReference type="PROSITE" id="PS50937">
    <property type="entry name" value="HTH_MERR_2"/>
    <property type="match status" value="1"/>
</dbReference>
<reference evidence="7" key="1">
    <citation type="submission" date="2015-10" db="EMBL/GenBank/DDBJ databases">
        <authorList>
            <person name="Gilbert D.G."/>
        </authorList>
    </citation>
    <scope>NUCLEOTIDE SEQUENCE</scope>
</reference>
<dbReference type="SUPFAM" id="SSF46955">
    <property type="entry name" value="Putative DNA-binding domain"/>
    <property type="match status" value="1"/>
</dbReference>
<evidence type="ECO:0000256" key="3">
    <source>
        <dbReference type="ARBA" id="ARBA00023125"/>
    </source>
</evidence>
<sequence length="139" mass="15784">MNTSLRVNEVARHFNINANTVRHYVRIGLLNPPKDDSGYHRFNATQQQRLGFILNARELGFTLEDIQQLLLDAEQGESPCPHAREMIELRLQQAKEKLASLAALVERMEQATSAWKNIPDCEPCGEHICHLIEGHHHGA</sequence>
<dbReference type="InterPro" id="IPR000551">
    <property type="entry name" value="MerR-type_HTH_dom"/>
</dbReference>
<dbReference type="GO" id="GO:0003677">
    <property type="term" value="F:DNA binding"/>
    <property type="evidence" value="ECO:0007669"/>
    <property type="project" value="UniProtKB-KW"/>
</dbReference>
<organism evidence="7">
    <name type="scientific">hydrothermal vent metagenome</name>
    <dbReference type="NCBI Taxonomy" id="652676"/>
    <lineage>
        <taxon>unclassified sequences</taxon>
        <taxon>metagenomes</taxon>
        <taxon>ecological metagenomes</taxon>
    </lineage>
</organism>
<keyword evidence="3" id="KW-0238">DNA-binding</keyword>
<feature type="coiled-coil region" evidence="5">
    <location>
        <begin position="84"/>
        <end position="111"/>
    </location>
</feature>
<name>A0A161K4E2_9ZZZZ</name>
<accession>A0A161K4E2</accession>
<evidence type="ECO:0000256" key="5">
    <source>
        <dbReference type="SAM" id="Coils"/>
    </source>
</evidence>